<comment type="caution">
    <text evidence="3">The sequence shown here is derived from an EMBL/GenBank/DDBJ whole genome shotgun (WGS) entry which is preliminary data.</text>
</comment>
<dbReference type="AlphaFoldDB" id="A0A9X3NEN7"/>
<evidence type="ECO:0000259" key="2">
    <source>
        <dbReference type="Pfam" id="PF03061"/>
    </source>
</evidence>
<dbReference type="PANTHER" id="PTHR43240">
    <property type="entry name" value="1,4-DIHYDROXY-2-NAPHTHOYL-COA THIOESTERASE 1"/>
    <property type="match status" value="1"/>
</dbReference>
<evidence type="ECO:0000313" key="4">
    <source>
        <dbReference type="Proteomes" id="UP001147653"/>
    </source>
</evidence>
<dbReference type="EMBL" id="JAPDDP010000082">
    <property type="protein sequence ID" value="MDA0184636.1"/>
    <property type="molecule type" value="Genomic_DNA"/>
</dbReference>
<evidence type="ECO:0000313" key="3">
    <source>
        <dbReference type="EMBL" id="MDA0184636.1"/>
    </source>
</evidence>
<keyword evidence="1" id="KW-0378">Hydrolase</keyword>
<dbReference type="GO" id="GO:0061522">
    <property type="term" value="F:1,4-dihydroxy-2-naphthoyl-CoA thioesterase activity"/>
    <property type="evidence" value="ECO:0007669"/>
    <property type="project" value="TreeGrafter"/>
</dbReference>
<dbReference type="RefSeq" id="WP_270029091.1">
    <property type="nucleotide sequence ID" value="NZ_JAPDDP010000082.1"/>
</dbReference>
<dbReference type="GO" id="GO:0005829">
    <property type="term" value="C:cytosol"/>
    <property type="evidence" value="ECO:0007669"/>
    <property type="project" value="TreeGrafter"/>
</dbReference>
<evidence type="ECO:0000256" key="1">
    <source>
        <dbReference type="ARBA" id="ARBA00022801"/>
    </source>
</evidence>
<organism evidence="3 4">
    <name type="scientific">Solirubrobacter phytolaccae</name>
    <dbReference type="NCBI Taxonomy" id="1404360"/>
    <lineage>
        <taxon>Bacteria</taxon>
        <taxon>Bacillati</taxon>
        <taxon>Actinomycetota</taxon>
        <taxon>Thermoleophilia</taxon>
        <taxon>Solirubrobacterales</taxon>
        <taxon>Solirubrobacteraceae</taxon>
        <taxon>Solirubrobacter</taxon>
    </lineage>
</organism>
<name>A0A9X3NEN7_9ACTN</name>
<dbReference type="InterPro" id="IPR003736">
    <property type="entry name" value="PAAI_dom"/>
</dbReference>
<gene>
    <name evidence="3" type="ORF">OJ997_30320</name>
</gene>
<dbReference type="InterPro" id="IPR006683">
    <property type="entry name" value="Thioestr_dom"/>
</dbReference>
<dbReference type="NCBIfam" id="TIGR00369">
    <property type="entry name" value="unchar_dom_1"/>
    <property type="match status" value="1"/>
</dbReference>
<dbReference type="SUPFAM" id="SSF54637">
    <property type="entry name" value="Thioesterase/thiol ester dehydrase-isomerase"/>
    <property type="match status" value="1"/>
</dbReference>
<dbReference type="Gene3D" id="3.10.129.10">
    <property type="entry name" value="Hotdog Thioesterase"/>
    <property type="match status" value="1"/>
</dbReference>
<keyword evidence="4" id="KW-1185">Reference proteome</keyword>
<sequence length="165" mass="17758">MTQPETRERTFTWADPMITAQAAAELPGLEAIRKIAAGELPPPPIASLLDFEIALVEPGRVIFAVEPAEWMYNPIGSVHGGVAATLLDSALGCAIHTVLEAGQRYTTTDLHVRYVRAMTVQTGRVLADAKVVHAGRKLATAEGRLYAEADPERLFAHATTSCLIL</sequence>
<feature type="domain" description="Thioesterase" evidence="2">
    <location>
        <begin position="76"/>
        <end position="150"/>
    </location>
</feature>
<dbReference type="InterPro" id="IPR029069">
    <property type="entry name" value="HotDog_dom_sf"/>
</dbReference>
<dbReference type="Proteomes" id="UP001147653">
    <property type="component" value="Unassembled WGS sequence"/>
</dbReference>
<protein>
    <submittedName>
        <fullName evidence="3">PaaI family thioesterase</fullName>
    </submittedName>
</protein>
<accession>A0A9X3NEN7</accession>
<dbReference type="PANTHER" id="PTHR43240:SF1">
    <property type="entry name" value="BLR5584 PROTEIN"/>
    <property type="match status" value="1"/>
</dbReference>
<dbReference type="Pfam" id="PF03061">
    <property type="entry name" value="4HBT"/>
    <property type="match status" value="1"/>
</dbReference>
<proteinExistence type="predicted"/>
<dbReference type="CDD" id="cd03443">
    <property type="entry name" value="PaaI_thioesterase"/>
    <property type="match status" value="1"/>
</dbReference>
<reference evidence="3" key="1">
    <citation type="submission" date="2022-10" db="EMBL/GenBank/DDBJ databases">
        <title>The WGS of Solirubrobacter phytolaccae KCTC 29190.</title>
        <authorList>
            <person name="Jiang Z."/>
        </authorList>
    </citation>
    <scope>NUCLEOTIDE SEQUENCE</scope>
    <source>
        <strain evidence="3">KCTC 29190</strain>
    </source>
</reference>